<organism evidence="2 3">
    <name type="scientific">Synaphobranchus kaupii</name>
    <name type="common">Kaup's arrowtooth eel</name>
    <dbReference type="NCBI Taxonomy" id="118154"/>
    <lineage>
        <taxon>Eukaryota</taxon>
        <taxon>Metazoa</taxon>
        <taxon>Chordata</taxon>
        <taxon>Craniata</taxon>
        <taxon>Vertebrata</taxon>
        <taxon>Euteleostomi</taxon>
        <taxon>Actinopterygii</taxon>
        <taxon>Neopterygii</taxon>
        <taxon>Teleostei</taxon>
        <taxon>Anguilliformes</taxon>
        <taxon>Synaphobranchidae</taxon>
        <taxon>Synaphobranchus</taxon>
    </lineage>
</organism>
<evidence type="ECO:0000313" key="2">
    <source>
        <dbReference type="EMBL" id="KAJ8354027.1"/>
    </source>
</evidence>
<dbReference type="Proteomes" id="UP001152622">
    <property type="component" value="Chromosome 7"/>
</dbReference>
<keyword evidence="3" id="KW-1185">Reference proteome</keyword>
<name>A0A9Q1FA10_SYNKA</name>
<evidence type="ECO:0000313" key="3">
    <source>
        <dbReference type="Proteomes" id="UP001152622"/>
    </source>
</evidence>
<evidence type="ECO:0000256" key="1">
    <source>
        <dbReference type="SAM" id="MobiDB-lite"/>
    </source>
</evidence>
<proteinExistence type="predicted"/>
<reference evidence="2" key="1">
    <citation type="journal article" date="2023" name="Science">
        <title>Genome structures resolve the early diversification of teleost fishes.</title>
        <authorList>
            <person name="Parey E."/>
            <person name="Louis A."/>
            <person name="Montfort J."/>
            <person name="Bouchez O."/>
            <person name="Roques C."/>
            <person name="Iampietro C."/>
            <person name="Lluch J."/>
            <person name="Castinel A."/>
            <person name="Donnadieu C."/>
            <person name="Desvignes T."/>
            <person name="Floi Bucao C."/>
            <person name="Jouanno E."/>
            <person name="Wen M."/>
            <person name="Mejri S."/>
            <person name="Dirks R."/>
            <person name="Jansen H."/>
            <person name="Henkel C."/>
            <person name="Chen W.J."/>
            <person name="Zahm M."/>
            <person name="Cabau C."/>
            <person name="Klopp C."/>
            <person name="Thompson A.W."/>
            <person name="Robinson-Rechavi M."/>
            <person name="Braasch I."/>
            <person name="Lecointre G."/>
            <person name="Bobe J."/>
            <person name="Postlethwait J.H."/>
            <person name="Berthelot C."/>
            <person name="Roest Crollius H."/>
            <person name="Guiguen Y."/>
        </authorList>
    </citation>
    <scope>NUCLEOTIDE SEQUENCE</scope>
    <source>
        <strain evidence="2">WJC10195</strain>
    </source>
</reference>
<gene>
    <name evidence="2" type="ORF">SKAU_G00215940</name>
</gene>
<comment type="caution">
    <text evidence="2">The sequence shown here is derived from an EMBL/GenBank/DDBJ whole genome shotgun (WGS) entry which is preliminary data.</text>
</comment>
<protein>
    <submittedName>
        <fullName evidence="2">Uncharacterized protein</fullName>
    </submittedName>
</protein>
<feature type="compositionally biased region" description="Pro residues" evidence="1">
    <location>
        <begin position="62"/>
        <end position="74"/>
    </location>
</feature>
<feature type="region of interest" description="Disordered" evidence="1">
    <location>
        <begin position="43"/>
        <end position="84"/>
    </location>
</feature>
<sequence>MYTAKQRLVKIREPADGTQKAPLPTLEEEENLPLIYPWPIRPGPHLPPRCQHSPRAAVSSRTPPPPPSLLPPSPCHAASLDAPLPAPPDAGGVSIVRQTLSRLATLLRGSLPGFRSGGRFPAQRSWIKVTLGQRQQIMNYGRADTGAFFLRLSANNKGRGAGR</sequence>
<dbReference type="AlphaFoldDB" id="A0A9Q1FA10"/>
<accession>A0A9Q1FA10</accession>
<feature type="region of interest" description="Disordered" evidence="1">
    <location>
        <begin position="1"/>
        <end position="26"/>
    </location>
</feature>
<dbReference type="EMBL" id="JAINUF010000007">
    <property type="protein sequence ID" value="KAJ8354027.1"/>
    <property type="molecule type" value="Genomic_DNA"/>
</dbReference>